<proteinExistence type="predicted"/>
<accession>A0A6H1ZM94</accession>
<name>A0A6H1ZM94_9ZZZZ</name>
<evidence type="ECO:0000313" key="1">
    <source>
        <dbReference type="EMBL" id="QJA48320.1"/>
    </source>
</evidence>
<reference evidence="1" key="1">
    <citation type="submission" date="2020-03" db="EMBL/GenBank/DDBJ databases">
        <title>The deep terrestrial virosphere.</title>
        <authorList>
            <person name="Holmfeldt K."/>
            <person name="Nilsson E."/>
            <person name="Simone D."/>
            <person name="Lopez-Fernandez M."/>
            <person name="Wu X."/>
            <person name="de Brujin I."/>
            <person name="Lundin D."/>
            <person name="Andersson A."/>
            <person name="Bertilsson S."/>
            <person name="Dopson M."/>
        </authorList>
    </citation>
    <scope>NUCLEOTIDE SEQUENCE</scope>
    <source>
        <strain evidence="2">MM415A01749</strain>
        <strain evidence="1">TM448A00912</strain>
        <strain evidence="3">TM448B01037</strain>
    </source>
</reference>
<gene>
    <name evidence="2" type="ORF">MM415A01749_0010</name>
    <name evidence="1" type="ORF">TM448A00912_0018</name>
    <name evidence="3" type="ORF">TM448B01037_0012</name>
</gene>
<organism evidence="1">
    <name type="scientific">viral metagenome</name>
    <dbReference type="NCBI Taxonomy" id="1070528"/>
    <lineage>
        <taxon>unclassified sequences</taxon>
        <taxon>metagenomes</taxon>
        <taxon>organismal metagenomes</taxon>
    </lineage>
</organism>
<evidence type="ECO:0000313" key="3">
    <source>
        <dbReference type="EMBL" id="QJH97573.1"/>
    </source>
</evidence>
<evidence type="ECO:0000313" key="2">
    <source>
        <dbReference type="EMBL" id="QJA75583.1"/>
    </source>
</evidence>
<dbReference type="AlphaFoldDB" id="A0A6H1ZM94"/>
<sequence>MKTKLTMLDRWGTFGSEKLHQVKVPAYLPFEMYGHTFAAHRIANLDGSLQPAAQGWSVSEVKTGSRVCWGKTRKAAIANARTLLEKKGEQLFLKSVQAMLKQQKKLGRKP</sequence>
<protein>
    <submittedName>
        <fullName evidence="1">Uncharacterized protein</fullName>
    </submittedName>
</protein>
<dbReference type="EMBL" id="MT144692">
    <property type="protein sequence ID" value="QJH97573.1"/>
    <property type="molecule type" value="Genomic_DNA"/>
</dbReference>
<dbReference type="EMBL" id="MT144079">
    <property type="protein sequence ID" value="QJA48320.1"/>
    <property type="molecule type" value="Genomic_DNA"/>
</dbReference>
<dbReference type="EMBL" id="MT142172">
    <property type="protein sequence ID" value="QJA75583.1"/>
    <property type="molecule type" value="Genomic_DNA"/>
</dbReference>